<comment type="caution">
    <text evidence="14">The sequence shown here is derived from an EMBL/GenBank/DDBJ whole genome shotgun (WGS) entry which is preliminary data.</text>
</comment>
<evidence type="ECO:0000259" key="13">
    <source>
        <dbReference type="PROSITE" id="PS51959"/>
    </source>
</evidence>
<dbReference type="PANTHER" id="PTHR12439">
    <property type="entry name" value="PLACENTAL PROTEIN 11-RELATED"/>
    <property type="match status" value="1"/>
</dbReference>
<dbReference type="InterPro" id="IPR018998">
    <property type="entry name" value="EndoU_C"/>
</dbReference>
<evidence type="ECO:0000256" key="11">
    <source>
        <dbReference type="RuleBase" id="RU367085"/>
    </source>
</evidence>
<keyword evidence="10" id="KW-0456">Lyase</keyword>
<keyword evidence="9 11" id="KW-0464">Manganese</keyword>
<accession>A0ABN9M079</accession>
<dbReference type="SUPFAM" id="SSF142877">
    <property type="entry name" value="EndoU-like"/>
    <property type="match status" value="1"/>
</dbReference>
<dbReference type="InterPro" id="IPR037227">
    <property type="entry name" value="EndoU-like"/>
</dbReference>
<keyword evidence="6 11" id="KW-0255">Endonuclease</keyword>
<feature type="region of interest" description="Disordered" evidence="12">
    <location>
        <begin position="75"/>
        <end position="97"/>
    </location>
</feature>
<evidence type="ECO:0000256" key="2">
    <source>
        <dbReference type="ARBA" id="ARBA00010168"/>
    </source>
</evidence>
<keyword evidence="7 11" id="KW-0378">Hydrolase</keyword>
<comment type="cofactor">
    <cofactor evidence="1 11">
        <name>Mn(2+)</name>
        <dbReference type="ChEBI" id="CHEBI:29035"/>
    </cofactor>
</comment>
<keyword evidence="5 11" id="KW-0479">Metal-binding</keyword>
<keyword evidence="15" id="KW-1185">Reference proteome</keyword>
<evidence type="ECO:0000256" key="10">
    <source>
        <dbReference type="ARBA" id="ARBA00023239"/>
    </source>
</evidence>
<feature type="domain" description="EndoU" evidence="13">
    <location>
        <begin position="1"/>
        <end position="123"/>
    </location>
</feature>
<comment type="subunit">
    <text evidence="3 11">Monomer.</text>
</comment>
<evidence type="ECO:0000256" key="3">
    <source>
        <dbReference type="ARBA" id="ARBA00011245"/>
    </source>
</evidence>
<evidence type="ECO:0000313" key="14">
    <source>
        <dbReference type="EMBL" id="CAJ0953223.1"/>
    </source>
</evidence>
<comment type="similarity">
    <text evidence="2 11">Belongs to the ENDOU family.</text>
</comment>
<evidence type="ECO:0000256" key="1">
    <source>
        <dbReference type="ARBA" id="ARBA00001936"/>
    </source>
</evidence>
<dbReference type="EC" id="4.6.1.-" evidence="11"/>
<name>A0ABN9M079_9NEOB</name>
<evidence type="ECO:0000256" key="5">
    <source>
        <dbReference type="ARBA" id="ARBA00022723"/>
    </source>
</evidence>
<evidence type="ECO:0000256" key="9">
    <source>
        <dbReference type="ARBA" id="ARBA00023211"/>
    </source>
</evidence>
<gene>
    <name evidence="14" type="ORF">RIMI_LOCUS14232814</name>
</gene>
<evidence type="ECO:0000313" key="15">
    <source>
        <dbReference type="Proteomes" id="UP001176940"/>
    </source>
</evidence>
<reference evidence="14" key="1">
    <citation type="submission" date="2023-07" db="EMBL/GenBank/DDBJ databases">
        <authorList>
            <person name="Stuckert A."/>
        </authorList>
    </citation>
    <scope>NUCLEOTIDE SEQUENCE</scope>
</reference>
<sequence length="130" mass="15029">MFLWGSQSVVRRSWGLHNWVQFYLQEKRNNIDYKGFVGRQHKSRPDEDDQVLNLQFSWKDLVKPVGSSFIGSALSLRSPSTPSSSSCPRRRPPKRSSGWKYELQVVVNRHGRYIGTAYPVLLSSNNPDLY</sequence>
<evidence type="ECO:0000256" key="4">
    <source>
        <dbReference type="ARBA" id="ARBA00022722"/>
    </source>
</evidence>
<organism evidence="14 15">
    <name type="scientific">Ranitomeya imitator</name>
    <name type="common">mimic poison frog</name>
    <dbReference type="NCBI Taxonomy" id="111125"/>
    <lineage>
        <taxon>Eukaryota</taxon>
        <taxon>Metazoa</taxon>
        <taxon>Chordata</taxon>
        <taxon>Craniata</taxon>
        <taxon>Vertebrata</taxon>
        <taxon>Euteleostomi</taxon>
        <taxon>Amphibia</taxon>
        <taxon>Batrachia</taxon>
        <taxon>Anura</taxon>
        <taxon>Neobatrachia</taxon>
        <taxon>Hyloidea</taxon>
        <taxon>Dendrobatidae</taxon>
        <taxon>Dendrobatinae</taxon>
        <taxon>Ranitomeya</taxon>
    </lineage>
</organism>
<proteinExistence type="inferred from homology"/>
<dbReference type="Proteomes" id="UP001176940">
    <property type="component" value="Unassembled WGS sequence"/>
</dbReference>
<evidence type="ECO:0000256" key="8">
    <source>
        <dbReference type="ARBA" id="ARBA00022884"/>
    </source>
</evidence>
<dbReference type="Pfam" id="PF09412">
    <property type="entry name" value="XendoU"/>
    <property type="match status" value="1"/>
</dbReference>
<feature type="compositionally biased region" description="Low complexity" evidence="12">
    <location>
        <begin position="75"/>
        <end position="87"/>
    </location>
</feature>
<dbReference type="PROSITE" id="PS51959">
    <property type="entry name" value="ENDOU"/>
    <property type="match status" value="1"/>
</dbReference>
<evidence type="ECO:0000256" key="6">
    <source>
        <dbReference type="ARBA" id="ARBA00022759"/>
    </source>
</evidence>
<evidence type="ECO:0000256" key="7">
    <source>
        <dbReference type="ARBA" id="ARBA00022801"/>
    </source>
</evidence>
<protein>
    <recommendedName>
        <fullName evidence="11">Protein endoU</fullName>
        <ecNumber evidence="11">4.6.1.-</ecNumber>
    </recommendedName>
</protein>
<evidence type="ECO:0000256" key="12">
    <source>
        <dbReference type="SAM" id="MobiDB-lite"/>
    </source>
</evidence>
<dbReference type="EMBL" id="CAUEEQ010036360">
    <property type="protein sequence ID" value="CAJ0953223.1"/>
    <property type="molecule type" value="Genomic_DNA"/>
</dbReference>
<keyword evidence="8 11" id="KW-0694">RNA-binding</keyword>
<dbReference type="PANTHER" id="PTHR12439:SF11">
    <property type="entry name" value="URIDYLATE-SPECIFIC ENDORIBONUCLEASE"/>
    <property type="match status" value="1"/>
</dbReference>
<dbReference type="InterPro" id="IPR039787">
    <property type="entry name" value="ENDOU"/>
</dbReference>
<keyword evidence="4 11" id="KW-0540">Nuclease</keyword>